<dbReference type="FunFam" id="3.10.10.10:FF:000007">
    <property type="entry name" value="Retrovirus-related Pol polyprotein from transposon 17.6-like Protein"/>
    <property type="match status" value="1"/>
</dbReference>
<dbReference type="Gene3D" id="3.30.70.270">
    <property type="match status" value="2"/>
</dbReference>
<dbReference type="InterPro" id="IPR001584">
    <property type="entry name" value="Integrase_cat-core"/>
</dbReference>
<dbReference type="GO" id="GO:0008270">
    <property type="term" value="F:zinc ion binding"/>
    <property type="evidence" value="ECO:0007669"/>
    <property type="project" value="UniProtKB-KW"/>
</dbReference>
<dbReference type="InterPro" id="IPR001969">
    <property type="entry name" value="Aspartic_peptidase_AS"/>
</dbReference>
<protein>
    <recommendedName>
        <fullName evidence="24">Reverse transcriptase</fullName>
    </recommendedName>
</protein>
<keyword evidence="11" id="KW-0229">DNA integration</keyword>
<dbReference type="GO" id="GO:0006508">
    <property type="term" value="P:proteolysis"/>
    <property type="evidence" value="ECO:0007669"/>
    <property type="project" value="UniProtKB-KW"/>
</dbReference>
<evidence type="ECO:0000256" key="12">
    <source>
        <dbReference type="ARBA" id="ARBA00022918"/>
    </source>
</evidence>
<feature type="compositionally biased region" description="Polar residues" evidence="18">
    <location>
        <begin position="240"/>
        <end position="259"/>
    </location>
</feature>
<keyword evidence="4" id="KW-0540">Nuclease</keyword>
<dbReference type="InterPro" id="IPR021109">
    <property type="entry name" value="Peptidase_aspartic_dom_sf"/>
</dbReference>
<feature type="domain" description="Integrase catalytic" evidence="21">
    <location>
        <begin position="1101"/>
        <end position="1281"/>
    </location>
</feature>
<dbReference type="Pfam" id="PF03732">
    <property type="entry name" value="Retrotrans_gag"/>
    <property type="match status" value="1"/>
</dbReference>
<dbReference type="SUPFAM" id="SSF53098">
    <property type="entry name" value="Ribonuclease H-like"/>
    <property type="match status" value="1"/>
</dbReference>
<dbReference type="CDD" id="cd01647">
    <property type="entry name" value="RT_LTR"/>
    <property type="match status" value="1"/>
</dbReference>
<dbReference type="InterPro" id="IPR041588">
    <property type="entry name" value="Integrase_H2C2"/>
</dbReference>
<evidence type="ECO:0000256" key="5">
    <source>
        <dbReference type="ARBA" id="ARBA00022723"/>
    </source>
</evidence>
<keyword evidence="3" id="KW-0548">Nucleotidyltransferase</keyword>
<keyword evidence="23" id="KW-1185">Reference proteome</keyword>
<keyword evidence="1" id="KW-0645">Protease</keyword>
<dbReference type="Gene3D" id="3.10.10.10">
    <property type="entry name" value="HIV Type 1 Reverse Transcriptase, subunit A, domain 1"/>
    <property type="match status" value="1"/>
</dbReference>
<feature type="region of interest" description="Disordered" evidence="18">
    <location>
        <begin position="320"/>
        <end position="343"/>
    </location>
</feature>
<dbReference type="InterPro" id="IPR000477">
    <property type="entry name" value="RT_dom"/>
</dbReference>
<keyword evidence="9" id="KW-0460">Magnesium</keyword>
<dbReference type="GO" id="GO:0003723">
    <property type="term" value="F:RNA binding"/>
    <property type="evidence" value="ECO:0007669"/>
    <property type="project" value="UniProtKB-KW"/>
</dbReference>
<dbReference type="FunFam" id="1.10.340.70:FF:000001">
    <property type="entry name" value="Retrovirus-related Pol polyprotein from transposon gypsy-like Protein"/>
    <property type="match status" value="1"/>
</dbReference>
<dbReference type="InterPro" id="IPR001878">
    <property type="entry name" value="Znf_CCHC"/>
</dbReference>
<evidence type="ECO:0000256" key="9">
    <source>
        <dbReference type="ARBA" id="ARBA00022842"/>
    </source>
</evidence>
<keyword evidence="15" id="KW-0233">DNA recombination</keyword>
<dbReference type="InterPro" id="IPR012337">
    <property type="entry name" value="RNaseH-like_sf"/>
</dbReference>
<evidence type="ECO:0000256" key="7">
    <source>
        <dbReference type="ARBA" id="ARBA00022759"/>
    </source>
</evidence>
<dbReference type="InterPro" id="IPR056924">
    <property type="entry name" value="SH3_Tf2-1"/>
</dbReference>
<dbReference type="Gene3D" id="1.10.340.70">
    <property type="match status" value="1"/>
</dbReference>
<dbReference type="Gene3D" id="3.30.420.10">
    <property type="entry name" value="Ribonuclease H-like superfamily/Ribonuclease H"/>
    <property type="match status" value="1"/>
</dbReference>
<dbReference type="Pfam" id="PF00078">
    <property type="entry name" value="RVT_1"/>
    <property type="match status" value="1"/>
</dbReference>
<dbReference type="InterPro" id="IPR050951">
    <property type="entry name" value="Retrovirus_Pol_polyprotein"/>
</dbReference>
<dbReference type="Pfam" id="PF17921">
    <property type="entry name" value="Integrase_H2C2"/>
    <property type="match status" value="1"/>
</dbReference>
<dbReference type="PROSITE" id="PS00141">
    <property type="entry name" value="ASP_PROTEASE"/>
    <property type="match status" value="1"/>
</dbReference>
<dbReference type="GO" id="GO:0004190">
    <property type="term" value="F:aspartic-type endopeptidase activity"/>
    <property type="evidence" value="ECO:0007669"/>
    <property type="project" value="UniProtKB-KW"/>
</dbReference>
<name>A0AAQ3UWV9_PASNO</name>
<evidence type="ECO:0000256" key="3">
    <source>
        <dbReference type="ARBA" id="ARBA00022695"/>
    </source>
</evidence>
<dbReference type="InterPro" id="IPR043128">
    <property type="entry name" value="Rev_trsase/Diguanyl_cyclase"/>
</dbReference>
<dbReference type="InterPro" id="IPR036875">
    <property type="entry name" value="Znf_CCHC_sf"/>
</dbReference>
<evidence type="ECO:0000256" key="18">
    <source>
        <dbReference type="SAM" id="MobiDB-lite"/>
    </source>
</evidence>
<dbReference type="GO" id="GO:0006310">
    <property type="term" value="P:DNA recombination"/>
    <property type="evidence" value="ECO:0007669"/>
    <property type="project" value="UniProtKB-KW"/>
</dbReference>
<dbReference type="PROSITE" id="PS50158">
    <property type="entry name" value="ZF_CCHC"/>
    <property type="match status" value="1"/>
</dbReference>
<evidence type="ECO:0000256" key="6">
    <source>
        <dbReference type="ARBA" id="ARBA00022750"/>
    </source>
</evidence>
<keyword evidence="14" id="KW-0238">DNA-binding</keyword>
<dbReference type="GO" id="GO:0015074">
    <property type="term" value="P:DNA integration"/>
    <property type="evidence" value="ECO:0007669"/>
    <property type="project" value="UniProtKB-KW"/>
</dbReference>
<keyword evidence="5" id="KW-0479">Metal-binding</keyword>
<evidence type="ECO:0000256" key="17">
    <source>
        <dbReference type="PROSITE-ProRule" id="PRU00047"/>
    </source>
</evidence>
<keyword evidence="10" id="KW-0694">RNA-binding</keyword>
<proteinExistence type="predicted"/>
<dbReference type="GO" id="GO:0003887">
    <property type="term" value="F:DNA-directed DNA polymerase activity"/>
    <property type="evidence" value="ECO:0007669"/>
    <property type="project" value="UniProtKB-KW"/>
</dbReference>
<dbReference type="InterPro" id="IPR036397">
    <property type="entry name" value="RNaseH_sf"/>
</dbReference>
<evidence type="ECO:0008006" key="24">
    <source>
        <dbReference type="Google" id="ProtNLM"/>
    </source>
</evidence>
<dbReference type="PANTHER" id="PTHR37984:SF5">
    <property type="entry name" value="PROTEIN NYNRIN-LIKE"/>
    <property type="match status" value="1"/>
</dbReference>
<dbReference type="Pfam" id="PF24626">
    <property type="entry name" value="SH3_Tf2-1"/>
    <property type="match status" value="1"/>
</dbReference>
<dbReference type="SUPFAM" id="SSF50630">
    <property type="entry name" value="Acid proteases"/>
    <property type="match status" value="1"/>
</dbReference>
<evidence type="ECO:0000313" key="23">
    <source>
        <dbReference type="Proteomes" id="UP001341281"/>
    </source>
</evidence>
<dbReference type="InterPro" id="IPR043502">
    <property type="entry name" value="DNA/RNA_pol_sf"/>
</dbReference>
<dbReference type="Gene3D" id="4.10.60.10">
    <property type="entry name" value="Zinc finger, CCHC-type"/>
    <property type="match status" value="1"/>
</dbReference>
<evidence type="ECO:0000256" key="8">
    <source>
        <dbReference type="ARBA" id="ARBA00022801"/>
    </source>
</evidence>
<keyword evidence="17" id="KW-0863">Zinc-finger</keyword>
<evidence type="ECO:0000313" key="22">
    <source>
        <dbReference type="EMBL" id="WVZ97912.1"/>
    </source>
</evidence>
<dbReference type="Pfam" id="PF08284">
    <property type="entry name" value="RVP_2"/>
    <property type="match status" value="1"/>
</dbReference>
<dbReference type="InterPro" id="IPR041577">
    <property type="entry name" value="RT_RNaseH_2"/>
</dbReference>
<dbReference type="GO" id="GO:0003677">
    <property type="term" value="F:DNA binding"/>
    <property type="evidence" value="ECO:0007669"/>
    <property type="project" value="UniProtKB-KW"/>
</dbReference>
<dbReference type="Gene3D" id="2.40.70.10">
    <property type="entry name" value="Acid Proteases"/>
    <property type="match status" value="1"/>
</dbReference>
<evidence type="ECO:0000256" key="10">
    <source>
        <dbReference type="ARBA" id="ARBA00022884"/>
    </source>
</evidence>
<keyword evidence="13" id="KW-0239">DNA-directed DNA polymerase</keyword>
<evidence type="ECO:0000256" key="2">
    <source>
        <dbReference type="ARBA" id="ARBA00022679"/>
    </source>
</evidence>
<dbReference type="Pfam" id="PF17919">
    <property type="entry name" value="RT_RNaseH_2"/>
    <property type="match status" value="1"/>
</dbReference>
<evidence type="ECO:0000256" key="13">
    <source>
        <dbReference type="ARBA" id="ARBA00022932"/>
    </source>
</evidence>
<dbReference type="PROSITE" id="PS50878">
    <property type="entry name" value="RT_POL"/>
    <property type="match status" value="1"/>
</dbReference>
<keyword evidence="17" id="KW-0862">Zinc</keyword>
<keyword evidence="7" id="KW-0255">Endonuclease</keyword>
<dbReference type="CDD" id="cd00303">
    <property type="entry name" value="retropepsin_like"/>
    <property type="match status" value="1"/>
</dbReference>
<feature type="region of interest" description="Disordered" evidence="18">
    <location>
        <begin position="231"/>
        <end position="259"/>
    </location>
</feature>
<evidence type="ECO:0000256" key="14">
    <source>
        <dbReference type="ARBA" id="ARBA00023125"/>
    </source>
</evidence>
<evidence type="ECO:0000259" key="20">
    <source>
        <dbReference type="PROSITE" id="PS50878"/>
    </source>
</evidence>
<dbReference type="PANTHER" id="PTHR37984">
    <property type="entry name" value="PROTEIN CBG26694"/>
    <property type="match status" value="1"/>
</dbReference>
<dbReference type="GO" id="GO:0004519">
    <property type="term" value="F:endonuclease activity"/>
    <property type="evidence" value="ECO:0007669"/>
    <property type="project" value="UniProtKB-KW"/>
</dbReference>
<keyword evidence="6" id="KW-0064">Aspartyl protease</keyword>
<feature type="region of interest" description="Disordered" evidence="18">
    <location>
        <begin position="1"/>
        <end position="22"/>
    </location>
</feature>
<feature type="compositionally biased region" description="Polar residues" evidence="18">
    <location>
        <begin position="1"/>
        <end position="13"/>
    </location>
</feature>
<dbReference type="Proteomes" id="UP001341281">
    <property type="component" value="Chromosome 10"/>
</dbReference>
<dbReference type="GO" id="GO:0003964">
    <property type="term" value="F:RNA-directed DNA polymerase activity"/>
    <property type="evidence" value="ECO:0007669"/>
    <property type="project" value="UniProtKB-KW"/>
</dbReference>
<dbReference type="SMART" id="SM00343">
    <property type="entry name" value="ZnF_C2HC"/>
    <property type="match status" value="1"/>
</dbReference>
<keyword evidence="8" id="KW-0378">Hydrolase</keyword>
<evidence type="ECO:0000256" key="11">
    <source>
        <dbReference type="ARBA" id="ARBA00022908"/>
    </source>
</evidence>
<dbReference type="SUPFAM" id="SSF57756">
    <property type="entry name" value="Retrovirus zinc finger-like domains"/>
    <property type="match status" value="1"/>
</dbReference>
<evidence type="ECO:0000259" key="21">
    <source>
        <dbReference type="PROSITE" id="PS50994"/>
    </source>
</evidence>
<accession>A0AAQ3UWV9</accession>
<dbReference type="EMBL" id="CP144754">
    <property type="protein sequence ID" value="WVZ97912.1"/>
    <property type="molecule type" value="Genomic_DNA"/>
</dbReference>
<evidence type="ECO:0000259" key="19">
    <source>
        <dbReference type="PROSITE" id="PS50158"/>
    </source>
</evidence>
<evidence type="ECO:0000256" key="4">
    <source>
        <dbReference type="ARBA" id="ARBA00022722"/>
    </source>
</evidence>
<gene>
    <name evidence="22" type="ORF">U9M48_043414</name>
</gene>
<dbReference type="FunFam" id="3.30.70.270:FF:000115">
    <property type="entry name" value="Polyprotein of retroviral origin, putative"/>
    <property type="match status" value="1"/>
</dbReference>
<organism evidence="22 23">
    <name type="scientific">Paspalum notatum var. saurae</name>
    <dbReference type="NCBI Taxonomy" id="547442"/>
    <lineage>
        <taxon>Eukaryota</taxon>
        <taxon>Viridiplantae</taxon>
        <taxon>Streptophyta</taxon>
        <taxon>Embryophyta</taxon>
        <taxon>Tracheophyta</taxon>
        <taxon>Spermatophyta</taxon>
        <taxon>Magnoliopsida</taxon>
        <taxon>Liliopsida</taxon>
        <taxon>Poales</taxon>
        <taxon>Poaceae</taxon>
        <taxon>PACMAD clade</taxon>
        <taxon>Panicoideae</taxon>
        <taxon>Andropogonodae</taxon>
        <taxon>Paspaleae</taxon>
        <taxon>Paspalinae</taxon>
        <taxon>Paspalum</taxon>
    </lineage>
</organism>
<dbReference type="PROSITE" id="PS50994">
    <property type="entry name" value="INTEGRASE"/>
    <property type="match status" value="1"/>
</dbReference>
<reference evidence="22 23" key="1">
    <citation type="submission" date="2024-02" db="EMBL/GenBank/DDBJ databases">
        <title>High-quality chromosome-scale genome assembly of Pensacola bahiagrass (Paspalum notatum Flugge var. saurae).</title>
        <authorList>
            <person name="Vega J.M."/>
            <person name="Podio M."/>
            <person name="Orjuela J."/>
            <person name="Siena L.A."/>
            <person name="Pessino S.C."/>
            <person name="Combes M.C."/>
            <person name="Mariac C."/>
            <person name="Albertini E."/>
            <person name="Pupilli F."/>
            <person name="Ortiz J.P.A."/>
            <person name="Leblanc O."/>
        </authorList>
    </citation>
    <scope>NUCLEOTIDE SEQUENCE [LARGE SCALE GENOMIC DNA]</scope>
    <source>
        <strain evidence="22">R1</strain>
        <tissue evidence="22">Leaf</tissue>
    </source>
</reference>
<dbReference type="Pfam" id="PF00098">
    <property type="entry name" value="zf-CCHC"/>
    <property type="match status" value="1"/>
</dbReference>
<feature type="domain" description="CCHC-type" evidence="19">
    <location>
        <begin position="303"/>
        <end position="317"/>
    </location>
</feature>
<evidence type="ECO:0000256" key="15">
    <source>
        <dbReference type="ARBA" id="ARBA00023172"/>
    </source>
</evidence>
<keyword evidence="2" id="KW-0808">Transferase</keyword>
<evidence type="ECO:0000256" key="1">
    <source>
        <dbReference type="ARBA" id="ARBA00022670"/>
    </source>
</evidence>
<sequence length="1614" mass="184892">MVNTRQGQTSGQQPHDAPPPPKLATLVVQQAELIRMMAEERQAQGQQRAREHQPRGITYQDFEGLRPPVFTTCPEPLAADDWLRTIESKFTLLPGLTEQEKARFAAQLLQGPAGAWYATFQAMQQRDHVVTWEELRTAFRAHYIPASLMEQKQREFRELKQGSRTVMQYVQTFIQLSQYSPRDVADDPSRAARLLQGFDPTLQTHLGRRYQSFSELVDTALDMENRLRVANEDQKRKRQASSAQGPSQKQKANYQQQPRYVIRPNQSGWFHRAPQQQQYPAYRAPAQLPAPRAPTAPGPGNPCFNCGKTGHFSRECRAPRRIQGPTPAGGSQQSKPKGNAPRKGQVHYIHLEQIPVGEPVLAGTFSVNGHPTVVLFDSGATHTFISQSYASKHGIKTSCIKESYNISAPGNPINTNLIVKRLLLSIGGEDFVISPVVLPHQGIDVILGMNWMNENHAVLDIGSRTVQLKSNVSGKVLKIHIPNQKHIEPTVNATELQEIKKIPVVCEFPDVFPEELPGLPPDRNVEFSIELVPGTAPVSKRPYRMAPDELKELKTQLQEQLDKGFIRPSSSPWGCPALFVEKKDQGGKRLCVDYRPLNAVTVKNKYPLPHIDILFDQLAGARVFSKIDLRSGYYQIKIREEDIPKTAFSTRYGLYEYLVMSFGLTNAPAFFMYMMNSVFMNELDKFVVVFIDDILIYSKNEEEHREHLRIVLTRLREHKLYAKFSKCAFWLKEVSFLGHILSEKGVAVDPSKVESVLNWKQPESVTEIRSFLGLAGYYRRFIKDFSKTAKPMTSLTKKNAKYTWSPNCEEAFQSLKRSLTTAPVLAQPDVTKPFDVYCDASGNGLGCVLMQEGRVVAYASRQLRKHEANYPTHDLERGSSGTHTENMEALYARQYLSYLHRPQEPQIHPHPTRIEYEAVTVDYDLEIHYYPGKANVVADALSRRAHCNVIEARPTVRVLCCEIDEIELPTEQLAELYNLIIEPTIKEQIITAQKQDKGMAFIREGMDEKKRACFTLDDQGVLWFKNRLVVPKDMELRKRILDEAHTSMFTMHPGSNKMYQDLKQKFWWTRMKREIATYVSECDVCQRIKADHLKPAGMLQPLEVPAWKWENIHMDFIVGLPPTRKGYDSIRVVIDRFTKAAHFLPIKTTYRAKQYAELYISRIVALHGVPLTITSDRGSLFVSRFWEHLQTALGTTLIHSSAYHPQTSGQVERVNQILEDMLRACVLTYSTKWDECLPLAEFAYNNGYREELRDGSFRGSVWRCRTPLNWSEPGERVTFGPDLVTQAEEQSRQKSYSDKRRRPLVFELDDHVYHLRLIAYKSLDLMFFRLELPPHLAAVHDVFHVSQLKKCLRVPEEAVDTSQIEIEPDLTYEERPIKILDQKQRATRRKAINFYKSSSSSSSLGLVCRTPLFWNQTGEKQVFGPDLIKDAEQQIKIVRENLRVAQSRQKSYADVDLTFKVDDFVYLKVSPIRGIQRFNVKGKLAPRYIGPFKILERKGEVAYKLELPSSLSGVHDVFHVSQLKKCLGVPEEQAPLEGLDVQEDLTYTEHPMKILETSERVTRNKRIKMCRVQWKRHTEDEATWEREEELRAAYPDLFATHLYESRGEILVKGA</sequence>
<feature type="domain" description="Reverse transcriptase" evidence="20">
    <location>
        <begin position="561"/>
        <end position="741"/>
    </location>
</feature>
<evidence type="ECO:0000256" key="16">
    <source>
        <dbReference type="ARBA" id="ARBA00023268"/>
    </source>
</evidence>
<dbReference type="InterPro" id="IPR005162">
    <property type="entry name" value="Retrotrans_gag_dom"/>
</dbReference>
<dbReference type="SUPFAM" id="SSF56672">
    <property type="entry name" value="DNA/RNA polymerases"/>
    <property type="match status" value="1"/>
</dbReference>
<keyword evidence="16" id="KW-0511">Multifunctional enzyme</keyword>
<keyword evidence="12" id="KW-0695">RNA-directed DNA polymerase</keyword>